<evidence type="ECO:0000256" key="1">
    <source>
        <dbReference type="ARBA" id="ARBA00002056"/>
    </source>
</evidence>
<gene>
    <name evidence="11" type="primary">lpxB</name>
    <name evidence="12" type="ORF">HNQ55_002441</name>
</gene>
<dbReference type="RefSeq" id="WP_184424688.1">
    <property type="nucleotide sequence ID" value="NZ_AP027362.1"/>
</dbReference>
<keyword evidence="5 11" id="KW-0444">Lipid biosynthesis</keyword>
<accession>A0A7X0TU28</accession>
<dbReference type="Gene3D" id="3.40.50.2000">
    <property type="entry name" value="Glycogen Phosphorylase B"/>
    <property type="match status" value="1"/>
</dbReference>
<dbReference type="UniPathway" id="UPA00973"/>
<dbReference type="EC" id="2.4.1.182" evidence="3 11"/>
<comment type="function">
    <text evidence="1 11">Condensation of UDP-2,3-diacylglucosamine and 2,3-diacylglucosamine-1-phosphate to form lipid A disaccharide, a precursor of lipid A, a phosphorylated glycolipid that anchors the lipopolysaccharide to the outer membrane of the cell.</text>
</comment>
<evidence type="ECO:0000256" key="10">
    <source>
        <dbReference type="ARBA" id="ARBA00048975"/>
    </source>
</evidence>
<evidence type="ECO:0000256" key="9">
    <source>
        <dbReference type="ARBA" id="ARBA00023098"/>
    </source>
</evidence>
<dbReference type="Pfam" id="PF02684">
    <property type="entry name" value="LpxB"/>
    <property type="match status" value="1"/>
</dbReference>
<protein>
    <recommendedName>
        <fullName evidence="4 11">Lipid-A-disaccharide synthase</fullName>
        <ecNumber evidence="3 11">2.4.1.182</ecNumber>
    </recommendedName>
</protein>
<organism evidence="12 13">
    <name type="scientific">Thalassotalea piscium</name>
    <dbReference type="NCBI Taxonomy" id="1230533"/>
    <lineage>
        <taxon>Bacteria</taxon>
        <taxon>Pseudomonadati</taxon>
        <taxon>Pseudomonadota</taxon>
        <taxon>Gammaproteobacteria</taxon>
        <taxon>Alteromonadales</taxon>
        <taxon>Colwelliaceae</taxon>
        <taxon>Thalassotalea</taxon>
    </lineage>
</organism>
<dbReference type="HAMAP" id="MF_00392">
    <property type="entry name" value="LpxB"/>
    <property type="match status" value="1"/>
</dbReference>
<dbReference type="GO" id="GO:0016020">
    <property type="term" value="C:membrane"/>
    <property type="evidence" value="ECO:0007669"/>
    <property type="project" value="GOC"/>
</dbReference>
<dbReference type="EMBL" id="JACHHU010000021">
    <property type="protein sequence ID" value="MBB6543917.1"/>
    <property type="molecule type" value="Genomic_DNA"/>
</dbReference>
<evidence type="ECO:0000313" key="12">
    <source>
        <dbReference type="EMBL" id="MBB6543917.1"/>
    </source>
</evidence>
<keyword evidence="6 11" id="KW-0441">Lipid A biosynthesis</keyword>
<comment type="similarity">
    <text evidence="2 11">Belongs to the LpxB family.</text>
</comment>
<dbReference type="PANTHER" id="PTHR30372">
    <property type="entry name" value="LIPID-A-DISACCHARIDE SYNTHASE"/>
    <property type="match status" value="1"/>
</dbReference>
<comment type="catalytic activity">
    <reaction evidence="10 11">
        <text>a lipid X + a UDP-2-N,3-O-bis[(3R)-3-hydroxyacyl]-alpha-D-glucosamine = a lipid A disaccharide + UDP + H(+)</text>
        <dbReference type="Rhea" id="RHEA:67828"/>
        <dbReference type="ChEBI" id="CHEBI:15378"/>
        <dbReference type="ChEBI" id="CHEBI:58223"/>
        <dbReference type="ChEBI" id="CHEBI:137748"/>
        <dbReference type="ChEBI" id="CHEBI:176338"/>
        <dbReference type="ChEBI" id="CHEBI:176343"/>
        <dbReference type="EC" id="2.4.1.182"/>
    </reaction>
</comment>
<dbReference type="GO" id="GO:0009245">
    <property type="term" value="P:lipid A biosynthetic process"/>
    <property type="evidence" value="ECO:0007669"/>
    <property type="project" value="UniProtKB-UniRule"/>
</dbReference>
<dbReference type="GO" id="GO:0005543">
    <property type="term" value="F:phospholipid binding"/>
    <property type="evidence" value="ECO:0007669"/>
    <property type="project" value="TreeGrafter"/>
</dbReference>
<evidence type="ECO:0000256" key="8">
    <source>
        <dbReference type="ARBA" id="ARBA00022679"/>
    </source>
</evidence>
<keyword evidence="8 11" id="KW-0808">Transferase</keyword>
<comment type="caution">
    <text evidence="12">The sequence shown here is derived from an EMBL/GenBank/DDBJ whole genome shotgun (WGS) entry which is preliminary data.</text>
</comment>
<dbReference type="NCBIfam" id="TIGR00215">
    <property type="entry name" value="lpxB"/>
    <property type="match status" value="1"/>
</dbReference>
<reference evidence="12 13" key="1">
    <citation type="submission" date="2020-08" db="EMBL/GenBank/DDBJ databases">
        <title>Genomic Encyclopedia of Type Strains, Phase IV (KMG-IV): sequencing the most valuable type-strain genomes for metagenomic binning, comparative biology and taxonomic classification.</title>
        <authorList>
            <person name="Goeker M."/>
        </authorList>
    </citation>
    <scope>NUCLEOTIDE SEQUENCE [LARGE SCALE GENOMIC DNA]</scope>
    <source>
        <strain evidence="12 13">DSM 26287</strain>
    </source>
</reference>
<dbReference type="InterPro" id="IPR003835">
    <property type="entry name" value="Glyco_trans_19"/>
</dbReference>
<dbReference type="GO" id="GO:0008915">
    <property type="term" value="F:lipid-A-disaccharide synthase activity"/>
    <property type="evidence" value="ECO:0007669"/>
    <property type="project" value="UniProtKB-UniRule"/>
</dbReference>
<dbReference type="SUPFAM" id="SSF53756">
    <property type="entry name" value="UDP-Glycosyltransferase/glycogen phosphorylase"/>
    <property type="match status" value="1"/>
</dbReference>
<evidence type="ECO:0000313" key="13">
    <source>
        <dbReference type="Proteomes" id="UP000537141"/>
    </source>
</evidence>
<evidence type="ECO:0000256" key="2">
    <source>
        <dbReference type="ARBA" id="ARBA00007868"/>
    </source>
</evidence>
<keyword evidence="7 11" id="KW-0328">Glycosyltransferase</keyword>
<evidence type="ECO:0000256" key="11">
    <source>
        <dbReference type="HAMAP-Rule" id="MF_00392"/>
    </source>
</evidence>
<dbReference type="PANTHER" id="PTHR30372:SF4">
    <property type="entry name" value="LIPID-A-DISACCHARIDE SYNTHASE, MITOCHONDRIAL-RELATED"/>
    <property type="match status" value="1"/>
</dbReference>
<proteinExistence type="inferred from homology"/>
<keyword evidence="13" id="KW-1185">Reference proteome</keyword>
<evidence type="ECO:0000256" key="7">
    <source>
        <dbReference type="ARBA" id="ARBA00022676"/>
    </source>
</evidence>
<comment type="pathway">
    <text evidence="11">Bacterial outer membrane biogenesis; LPS lipid A biosynthesis.</text>
</comment>
<keyword evidence="9 11" id="KW-0443">Lipid metabolism</keyword>
<sequence>MNNQLSAQATETSEAKAHHTPTFAIVVGEHSGDTLGAGLMVELSRHYPDAKFIGIGGPKMLALGFESLFAMDELSVMGLVEVLGRIKRLLHIRKSLTQYFIKHKPSVFIGIDAPDFNLSLEEKLKKEGVKTVHYVSPSVWAWREKRVFKIEKATNMVLSLLPFEKQFYDKHQVPCTFVGHPLADDIPLLSNKAEARSKLSLPQQNKIVALMPGSRGGELERLVPPFLASAQLLLASDPDVVFVVPMISEKRTAQFNKIRQELAPELPVIVITNQTQDVMAASDCLLMASGTVTLEAALIKRPMVICYKFNLLTYWLAMWLVKLKWFSLPNLLANRTLVPELLQNEVEPAHIVPLIKERLYQDQETLTQAFTDIHKQLKQNASEKAAKAVIELL</sequence>
<dbReference type="Proteomes" id="UP000537141">
    <property type="component" value="Unassembled WGS sequence"/>
</dbReference>
<dbReference type="AlphaFoldDB" id="A0A7X0TU28"/>
<name>A0A7X0TU28_9GAMM</name>
<evidence type="ECO:0000256" key="5">
    <source>
        <dbReference type="ARBA" id="ARBA00022516"/>
    </source>
</evidence>
<evidence type="ECO:0000256" key="6">
    <source>
        <dbReference type="ARBA" id="ARBA00022556"/>
    </source>
</evidence>
<evidence type="ECO:0000256" key="4">
    <source>
        <dbReference type="ARBA" id="ARBA00020902"/>
    </source>
</evidence>
<evidence type="ECO:0000256" key="3">
    <source>
        <dbReference type="ARBA" id="ARBA00012687"/>
    </source>
</evidence>